<dbReference type="InterPro" id="IPR027949">
    <property type="entry name" value="Chloroplast_duf"/>
</dbReference>
<proteinExistence type="predicted"/>
<dbReference type="Gramene" id="HORVU.MOREX.r3.6HG0570020.1">
    <property type="protein sequence ID" value="HORVU.MOREX.r3.6HG0570020.1.CDS1"/>
    <property type="gene ID" value="HORVU.MOREX.r3.6HG0570020"/>
</dbReference>
<protein>
    <recommendedName>
        <fullName evidence="4">F-box protein</fullName>
    </recommendedName>
</protein>
<reference evidence="2" key="2">
    <citation type="submission" date="2020-10" db="EMBL/GenBank/DDBJ databases">
        <authorList>
            <person name="Scholz U."/>
            <person name="Mascher M."/>
            <person name="Fiebig A."/>
        </authorList>
    </citation>
    <scope>NUCLEOTIDE SEQUENCE [LARGE SCALE GENOMIC DNA]</scope>
    <source>
        <strain evidence="2">cv. Morex</strain>
    </source>
</reference>
<dbReference type="Gramene" id="HORVU.MOREX.r2.6HG0472500.1">
    <property type="protein sequence ID" value="HORVU.MOREX.r2.6HG0472500.1.CDS.1"/>
    <property type="gene ID" value="HORVU.MOREX.r2.6HG0472500"/>
</dbReference>
<reference evidence="3" key="1">
    <citation type="journal article" date="2012" name="Nature">
        <title>A physical, genetic and functional sequence assembly of the barley genome.</title>
        <authorList>
            <consortium name="The International Barley Genome Sequencing Consortium"/>
            <person name="Mayer K.F."/>
            <person name="Waugh R."/>
            <person name="Brown J.W."/>
            <person name="Schulman A."/>
            <person name="Langridge P."/>
            <person name="Platzer M."/>
            <person name="Fincher G.B."/>
            <person name="Muehlbauer G.J."/>
            <person name="Sato K."/>
            <person name="Close T.J."/>
            <person name="Wise R.P."/>
            <person name="Stein N."/>
        </authorList>
    </citation>
    <scope>NUCLEOTIDE SEQUENCE [LARGE SCALE GENOMIC DNA]</scope>
    <source>
        <strain evidence="3">cv. Morex</strain>
    </source>
</reference>
<accession>A0A8I6YIA5</accession>
<sequence length="448" mass="47709">MASVVRLLAGSSLVLPAKSRSPGRSGLCCRASLRGVGSNSTSATTSDQRQVVSSSVDELTLGRVDPLVAGAEDDVVIGTGDDGAAEEAEKLRAVAEAAADRVEMHDIIGRQRDNWNHLLLHSTNSLALAACVMAALAPASTSLLALKASAGLLLASAAVTMAAVNKIQPSQLAEEQRNATRLWRQLERDVRATLALGASAATKDDFFFFQEAVERVLALDAAYPLPLLPGMLEKFPDTVEPARWWPNKKYPARRSACKKSPSKSNTTRHGARRASMTGGNGWTLELEEEMRGIARVLKAKDEQEYLSFGKVVLRLNRGLAVAGPALAGTAAIAAAFIGSGDAGTSWASGAAVLGGALAAAVNTVEHGGQVGMVFELCRNVTGLYRKIQDDIEENLEEANVEQRENGELFETKVALQLGRSPSDLKHFNEMASPSFRDEDIRNFAGKLF</sequence>
<name>A0A8I6YIA5_HORVV</name>
<evidence type="ECO:0000256" key="1">
    <source>
        <dbReference type="SAM" id="MobiDB-lite"/>
    </source>
</evidence>
<evidence type="ECO:0000313" key="3">
    <source>
        <dbReference type="Proteomes" id="UP000011116"/>
    </source>
</evidence>
<dbReference type="EnsemblPlants" id="HORVU.MOREX.r3.6HG0570020.1">
    <property type="protein sequence ID" value="HORVU.MOREX.r3.6HG0570020.1.CDS1"/>
    <property type="gene ID" value="HORVU.MOREX.r3.6HG0570020"/>
</dbReference>
<feature type="region of interest" description="Disordered" evidence="1">
    <location>
        <begin position="254"/>
        <end position="278"/>
    </location>
</feature>
<dbReference type="Proteomes" id="UP000011116">
    <property type="component" value="Chromosome 6H"/>
</dbReference>
<organism evidence="2 3">
    <name type="scientific">Hordeum vulgare subsp. vulgare</name>
    <name type="common">Domesticated barley</name>
    <dbReference type="NCBI Taxonomy" id="112509"/>
    <lineage>
        <taxon>Eukaryota</taxon>
        <taxon>Viridiplantae</taxon>
        <taxon>Streptophyta</taxon>
        <taxon>Embryophyta</taxon>
        <taxon>Tracheophyta</taxon>
        <taxon>Spermatophyta</taxon>
        <taxon>Magnoliopsida</taxon>
        <taxon>Liliopsida</taxon>
        <taxon>Poales</taxon>
        <taxon>Poaceae</taxon>
        <taxon>BOP clade</taxon>
        <taxon>Pooideae</taxon>
        <taxon>Triticodae</taxon>
        <taxon>Triticeae</taxon>
        <taxon>Hordeinae</taxon>
        <taxon>Hordeum</taxon>
    </lineage>
</organism>
<dbReference type="Pfam" id="PF14476">
    <property type="entry name" value="Chloroplast_duf"/>
    <property type="match status" value="1"/>
</dbReference>
<dbReference type="PANTHER" id="PTHR33358">
    <property type="entry name" value="F-BOX PROTEIN WITH A DOMAIN PROTEIN"/>
    <property type="match status" value="1"/>
</dbReference>
<dbReference type="PANTHER" id="PTHR33358:SF19">
    <property type="entry name" value="F-BOX PROTEIN"/>
    <property type="match status" value="1"/>
</dbReference>
<evidence type="ECO:0008006" key="4">
    <source>
        <dbReference type="Google" id="ProtNLM"/>
    </source>
</evidence>
<keyword evidence="3" id="KW-1185">Reference proteome</keyword>
<dbReference type="AlphaFoldDB" id="A0A8I6YIA5"/>
<evidence type="ECO:0000313" key="2">
    <source>
        <dbReference type="EnsemblPlants" id="HORVU.MOREX.r3.6HG0570020.1.CDS1"/>
    </source>
</evidence>
<reference evidence="2" key="3">
    <citation type="submission" date="2022-01" db="UniProtKB">
        <authorList>
            <consortium name="EnsemblPlants"/>
        </authorList>
    </citation>
    <scope>IDENTIFICATION</scope>
    <source>
        <strain evidence="2">subsp. vulgare</strain>
    </source>
</reference>